<dbReference type="InterPro" id="IPR035994">
    <property type="entry name" value="Nucleoside_phosphorylase_sf"/>
</dbReference>
<dbReference type="GO" id="GO:0005829">
    <property type="term" value="C:cytosol"/>
    <property type="evidence" value="ECO:0007669"/>
    <property type="project" value="TreeGrafter"/>
</dbReference>
<dbReference type="InterPro" id="IPR000845">
    <property type="entry name" value="Nucleoside_phosphorylase_d"/>
</dbReference>
<proteinExistence type="predicted"/>
<dbReference type="PANTHER" id="PTHR46832:SF1">
    <property type="entry name" value="5'-METHYLTHIOADENOSINE_S-ADENOSYLHOMOCYSTEINE NUCLEOSIDASE"/>
    <property type="match status" value="1"/>
</dbReference>
<sequence length="205" mass="21423">MTGVLFALEREAAPFRRLVRGRQDVAVRVSGVGRAAAQVTALRLVDEVRPDRVIAAGFCGALDPGLKVGDIVVSPRIVTVDRIVGPPGEKAALRASAGADAVDMESAAVEEACRERGVSFFAVRAVSDTADAELSPELVRLLSGGTVSVPRVLLALVRRPALLPEFLRLGRDTATAAGTLARALVAKLDQEAGASDTITSSRSRT</sequence>
<dbReference type="GO" id="GO:0009116">
    <property type="term" value="P:nucleoside metabolic process"/>
    <property type="evidence" value="ECO:0007669"/>
    <property type="project" value="InterPro"/>
</dbReference>
<reference evidence="2 3" key="1">
    <citation type="submission" date="2019-02" db="EMBL/GenBank/DDBJ databases">
        <title>Deep-cultivation of Planctomycetes and their phenomic and genomic characterization uncovers novel biology.</title>
        <authorList>
            <person name="Wiegand S."/>
            <person name="Jogler M."/>
            <person name="Boedeker C."/>
            <person name="Pinto D."/>
            <person name="Vollmers J."/>
            <person name="Rivas-Marin E."/>
            <person name="Kohn T."/>
            <person name="Peeters S.H."/>
            <person name="Heuer A."/>
            <person name="Rast P."/>
            <person name="Oberbeckmann S."/>
            <person name="Bunk B."/>
            <person name="Jeske O."/>
            <person name="Meyerdierks A."/>
            <person name="Storesund J.E."/>
            <person name="Kallscheuer N."/>
            <person name="Luecker S."/>
            <person name="Lage O.M."/>
            <person name="Pohl T."/>
            <person name="Merkel B.J."/>
            <person name="Hornburger P."/>
            <person name="Mueller R.-W."/>
            <person name="Bruemmer F."/>
            <person name="Labrenz M."/>
            <person name="Spormann A.M."/>
            <person name="Op den Camp H."/>
            <person name="Overmann J."/>
            <person name="Amann R."/>
            <person name="Jetten M.S.M."/>
            <person name="Mascher T."/>
            <person name="Medema M.H."/>
            <person name="Devos D.P."/>
            <person name="Kaster A.-K."/>
            <person name="Ovreas L."/>
            <person name="Rohde M."/>
            <person name="Galperin M.Y."/>
            <person name="Jogler C."/>
        </authorList>
    </citation>
    <scope>NUCLEOTIDE SEQUENCE [LARGE SCALE GENOMIC DNA]</scope>
    <source>
        <strain evidence="2 3">ETA_A1</strain>
    </source>
</reference>
<dbReference type="EMBL" id="CP036273">
    <property type="protein sequence ID" value="QDU21169.1"/>
    <property type="molecule type" value="Genomic_DNA"/>
</dbReference>
<name>A0A517XUI4_9BACT</name>
<dbReference type="GO" id="GO:0008782">
    <property type="term" value="F:adenosylhomocysteine nucleosidase activity"/>
    <property type="evidence" value="ECO:0007669"/>
    <property type="project" value="UniProtKB-EC"/>
</dbReference>
<gene>
    <name evidence="2" type="primary">mtnN</name>
    <name evidence="2" type="ORF">ETAA1_31340</name>
</gene>
<keyword evidence="2" id="KW-0378">Hydrolase</keyword>
<dbReference type="PANTHER" id="PTHR46832">
    <property type="entry name" value="5'-METHYLTHIOADENOSINE/S-ADENOSYLHOMOCYSTEINE NUCLEOSIDASE"/>
    <property type="match status" value="1"/>
</dbReference>
<dbReference type="Proteomes" id="UP000319576">
    <property type="component" value="Chromosome"/>
</dbReference>
<organism evidence="2 3">
    <name type="scientific">Urbifossiella limnaea</name>
    <dbReference type="NCBI Taxonomy" id="2528023"/>
    <lineage>
        <taxon>Bacteria</taxon>
        <taxon>Pseudomonadati</taxon>
        <taxon>Planctomycetota</taxon>
        <taxon>Planctomycetia</taxon>
        <taxon>Gemmatales</taxon>
        <taxon>Gemmataceae</taxon>
        <taxon>Urbifossiella</taxon>
    </lineage>
</organism>
<dbReference type="GO" id="GO:0008930">
    <property type="term" value="F:methylthioadenosine nucleosidase activity"/>
    <property type="evidence" value="ECO:0007669"/>
    <property type="project" value="TreeGrafter"/>
</dbReference>
<dbReference type="GO" id="GO:0019284">
    <property type="term" value="P:L-methionine salvage from S-adenosylmethionine"/>
    <property type="evidence" value="ECO:0007669"/>
    <property type="project" value="TreeGrafter"/>
</dbReference>
<dbReference type="SUPFAM" id="SSF53167">
    <property type="entry name" value="Purine and uridine phosphorylases"/>
    <property type="match status" value="1"/>
</dbReference>
<evidence type="ECO:0000313" key="2">
    <source>
        <dbReference type="EMBL" id="QDU21169.1"/>
    </source>
</evidence>
<dbReference type="Pfam" id="PF01048">
    <property type="entry name" value="PNP_UDP_1"/>
    <property type="match status" value="2"/>
</dbReference>
<dbReference type="KEGG" id="uli:ETAA1_31340"/>
<keyword evidence="2" id="KW-0326">Glycosidase</keyword>
<dbReference type="Gene3D" id="3.40.50.1580">
    <property type="entry name" value="Nucleoside phosphorylase domain"/>
    <property type="match status" value="2"/>
</dbReference>
<evidence type="ECO:0000259" key="1">
    <source>
        <dbReference type="Pfam" id="PF01048"/>
    </source>
</evidence>
<dbReference type="AlphaFoldDB" id="A0A517XUI4"/>
<keyword evidence="3" id="KW-1185">Reference proteome</keyword>
<protein>
    <submittedName>
        <fullName evidence="2">5'-methylthioadenosine/S-adenosylhomocysteine nucleosidase</fullName>
        <ecNumber evidence="2">3.2.2.9</ecNumber>
    </submittedName>
</protein>
<feature type="domain" description="Nucleoside phosphorylase" evidence="1">
    <location>
        <begin position="77"/>
        <end position="136"/>
    </location>
</feature>
<evidence type="ECO:0000313" key="3">
    <source>
        <dbReference type="Proteomes" id="UP000319576"/>
    </source>
</evidence>
<feature type="domain" description="Nucleoside phosphorylase" evidence="1">
    <location>
        <begin position="19"/>
        <end position="75"/>
    </location>
</feature>
<accession>A0A517XUI4</accession>
<dbReference type="EC" id="3.2.2.9" evidence="2"/>